<protein>
    <submittedName>
        <fullName evidence="1">Uncharacterized protein</fullName>
    </submittedName>
</protein>
<organism evidence="1">
    <name type="scientific">marine sediment metagenome</name>
    <dbReference type="NCBI Taxonomy" id="412755"/>
    <lineage>
        <taxon>unclassified sequences</taxon>
        <taxon>metagenomes</taxon>
        <taxon>ecological metagenomes</taxon>
    </lineage>
</organism>
<sequence length="174" mass="19656">MTLMAEKPKSNVPIFPAGTHHAVCYSIVDLGTQVGDYMGKPKSQWKIRIGWEFPQVRIDYEVEGVMKNVPRVYSKEYTLSLHEKANLTKDLIAWRGRLFTLKEWGGGFDVFSMLGENCLIQIVHQVNQAGTKTYAKVASVAQLMAGMESVEPESDILKFRVFKNWDAILADRSA</sequence>
<dbReference type="InterPro" id="IPR059222">
    <property type="entry name" value="NGO0469-like"/>
</dbReference>
<reference evidence="1" key="1">
    <citation type="journal article" date="2015" name="Nature">
        <title>Complex archaea that bridge the gap between prokaryotes and eukaryotes.</title>
        <authorList>
            <person name="Spang A."/>
            <person name="Saw J.H."/>
            <person name="Jorgensen S.L."/>
            <person name="Zaremba-Niedzwiedzka K."/>
            <person name="Martijn J."/>
            <person name="Lind A.E."/>
            <person name="van Eijk R."/>
            <person name="Schleper C."/>
            <person name="Guy L."/>
            <person name="Ettema T.J."/>
        </authorList>
    </citation>
    <scope>NUCLEOTIDE SEQUENCE</scope>
</reference>
<comment type="caution">
    <text evidence="1">The sequence shown here is derived from an EMBL/GenBank/DDBJ whole genome shotgun (WGS) entry which is preliminary data.</text>
</comment>
<accession>A0A0F9SAW9</accession>
<dbReference type="EMBL" id="LAZR01002712">
    <property type="protein sequence ID" value="KKN26518.1"/>
    <property type="molecule type" value="Genomic_DNA"/>
</dbReference>
<dbReference type="NCBIfam" id="NF046043">
    <property type="entry name" value="rep_init_NGO0469"/>
    <property type="match status" value="1"/>
</dbReference>
<name>A0A0F9SAW9_9ZZZZ</name>
<dbReference type="AlphaFoldDB" id="A0A0F9SAW9"/>
<gene>
    <name evidence="1" type="ORF">LCGC14_0873800</name>
</gene>
<evidence type="ECO:0000313" key="1">
    <source>
        <dbReference type="EMBL" id="KKN26518.1"/>
    </source>
</evidence>
<proteinExistence type="predicted"/>